<keyword evidence="5 7" id="KW-0472">Membrane</keyword>
<evidence type="ECO:0000313" key="9">
    <source>
        <dbReference type="Proteomes" id="UP001152885"/>
    </source>
</evidence>
<feature type="transmembrane region" description="Helical" evidence="7">
    <location>
        <begin position="216"/>
        <end position="233"/>
    </location>
</feature>
<feature type="transmembrane region" description="Helical" evidence="7">
    <location>
        <begin position="133"/>
        <end position="152"/>
    </location>
</feature>
<dbReference type="GO" id="GO:0005886">
    <property type="term" value="C:plasma membrane"/>
    <property type="evidence" value="ECO:0007669"/>
    <property type="project" value="TreeGrafter"/>
</dbReference>
<dbReference type="OrthoDB" id="3648309at2759"/>
<evidence type="ECO:0000256" key="6">
    <source>
        <dbReference type="SAM" id="MobiDB-lite"/>
    </source>
</evidence>
<gene>
    <name evidence="8" type="ORF">CANVERA_P2976</name>
</gene>
<evidence type="ECO:0000256" key="5">
    <source>
        <dbReference type="ARBA" id="ARBA00023136"/>
    </source>
</evidence>
<evidence type="ECO:0000313" key="8">
    <source>
        <dbReference type="EMBL" id="CAI5758464.1"/>
    </source>
</evidence>
<evidence type="ECO:0000256" key="7">
    <source>
        <dbReference type="SAM" id="Phobius"/>
    </source>
</evidence>
<proteinExistence type="inferred from homology"/>
<dbReference type="GO" id="GO:0015123">
    <property type="term" value="F:acetate transmembrane transporter activity"/>
    <property type="evidence" value="ECO:0007669"/>
    <property type="project" value="TreeGrafter"/>
</dbReference>
<feature type="compositionally biased region" description="Polar residues" evidence="6">
    <location>
        <begin position="1"/>
        <end position="18"/>
    </location>
</feature>
<feature type="transmembrane region" description="Helical" evidence="7">
    <location>
        <begin position="68"/>
        <end position="87"/>
    </location>
</feature>
<comment type="subcellular location">
    <subcellularLocation>
        <location evidence="1">Membrane</location>
        <topology evidence="1">Multi-pass membrane protein</topology>
    </subcellularLocation>
</comment>
<dbReference type="InterPro" id="IPR051633">
    <property type="entry name" value="AceTr"/>
</dbReference>
<comment type="similarity">
    <text evidence="2">Belongs to the acetate uptake transporter (AceTr) (TC 2.A.96) family.</text>
</comment>
<feature type="transmembrane region" description="Helical" evidence="7">
    <location>
        <begin position="94"/>
        <end position="113"/>
    </location>
</feature>
<feature type="transmembrane region" description="Helical" evidence="7">
    <location>
        <begin position="185"/>
        <end position="204"/>
    </location>
</feature>
<dbReference type="AlphaFoldDB" id="A0A9W4TXQ4"/>
<evidence type="ECO:0000256" key="2">
    <source>
        <dbReference type="ARBA" id="ARBA00005587"/>
    </source>
</evidence>
<dbReference type="EMBL" id="CANTUO010000003">
    <property type="protein sequence ID" value="CAI5758464.1"/>
    <property type="molecule type" value="Genomic_DNA"/>
</dbReference>
<keyword evidence="4 7" id="KW-1133">Transmembrane helix</keyword>
<dbReference type="InterPro" id="IPR000791">
    <property type="entry name" value="Gpr1/Fun34/SatP-like"/>
</dbReference>
<feature type="transmembrane region" description="Helical" evidence="7">
    <location>
        <begin position="159"/>
        <end position="179"/>
    </location>
</feature>
<dbReference type="NCBIfam" id="NF038013">
    <property type="entry name" value="AceTr_1"/>
    <property type="match status" value="1"/>
</dbReference>
<feature type="region of interest" description="Disordered" evidence="6">
    <location>
        <begin position="1"/>
        <end position="22"/>
    </location>
</feature>
<dbReference type="PANTHER" id="PTHR31123">
    <property type="entry name" value="ACCUMULATION OF DYADS PROTEIN 2-RELATED"/>
    <property type="match status" value="1"/>
</dbReference>
<sequence>MPSTLSQKSVESSNSEQSPVGKVEIAGDGGEFIIINNHKYYRHDLMAAFGGTLNPGAAPYPTFNINSAPVGLCGFALTTFVLSLYNAQAMGIKIPNVVVSLCCFYGGGVQFLAGMFEWLSGNTFGLTALTSYGAFWLSFATIYIDSFGIGAAYESTDQLGNAVGFFLLGWAIFTLMIFLTTLKSTVSFSSLFFFLFLTFLLLAGGELSGRVGVSRAGGVMGIITAFIAWWNALAGTATPLNSYVQPYSIPLPGNVLFGKAK</sequence>
<keyword evidence="9" id="KW-1185">Reference proteome</keyword>
<comment type="caution">
    <text evidence="8">The sequence shown here is derived from an EMBL/GenBank/DDBJ whole genome shotgun (WGS) entry which is preliminary data.</text>
</comment>
<name>A0A9W4TXQ4_9ASCO</name>
<evidence type="ECO:0000256" key="4">
    <source>
        <dbReference type="ARBA" id="ARBA00022989"/>
    </source>
</evidence>
<accession>A0A9W4TXQ4</accession>
<keyword evidence="3 7" id="KW-0812">Transmembrane</keyword>
<protein>
    <submittedName>
        <fullName evidence="8">Uncharacterized protein</fullName>
    </submittedName>
</protein>
<evidence type="ECO:0000256" key="1">
    <source>
        <dbReference type="ARBA" id="ARBA00004141"/>
    </source>
</evidence>
<dbReference type="Proteomes" id="UP001152885">
    <property type="component" value="Unassembled WGS sequence"/>
</dbReference>
<reference evidence="8" key="1">
    <citation type="submission" date="2022-12" db="EMBL/GenBank/DDBJ databases">
        <authorList>
            <person name="Brejova B."/>
        </authorList>
    </citation>
    <scope>NUCLEOTIDE SEQUENCE</scope>
</reference>
<organism evidence="8 9">
    <name type="scientific">Candida verbasci</name>
    <dbReference type="NCBI Taxonomy" id="1227364"/>
    <lineage>
        <taxon>Eukaryota</taxon>
        <taxon>Fungi</taxon>
        <taxon>Dikarya</taxon>
        <taxon>Ascomycota</taxon>
        <taxon>Saccharomycotina</taxon>
        <taxon>Pichiomycetes</taxon>
        <taxon>Debaryomycetaceae</taxon>
        <taxon>Candida/Lodderomyces clade</taxon>
        <taxon>Candida</taxon>
    </lineage>
</organism>
<dbReference type="PANTHER" id="PTHR31123:SF1">
    <property type="entry name" value="ACCUMULATION OF DYADS PROTEIN 2-RELATED"/>
    <property type="match status" value="1"/>
</dbReference>
<evidence type="ECO:0000256" key="3">
    <source>
        <dbReference type="ARBA" id="ARBA00022692"/>
    </source>
</evidence>
<dbReference type="Pfam" id="PF01184">
    <property type="entry name" value="Gpr1_Fun34_YaaH"/>
    <property type="match status" value="1"/>
</dbReference>